<dbReference type="OrthoDB" id="3596986at2759"/>
<protein>
    <submittedName>
        <fullName evidence="2">Uncharacterized protein</fullName>
    </submittedName>
</protein>
<sequence length="161" mass="17647">MASKRAASPAVVPGQPAAKLQRLTPGPQGAPASVKLLSQREKLPTVQYRNGRPLRDLLAHFNAGRTRVEVIIPADDCTGHNKQVKSRQLWGDGVYTDDSDMVAVLMHMGYYAANTAANPPQVQSFHAVVQLLPPQERYPSSLRNSVRSRAWMAKVEGCSFK</sequence>
<evidence type="ECO:0000313" key="3">
    <source>
        <dbReference type="Proteomes" id="UP000054498"/>
    </source>
</evidence>
<keyword evidence="3" id="KW-1185">Reference proteome</keyword>
<dbReference type="Pfam" id="PF08642">
    <property type="entry name" value="Rxt3"/>
    <property type="match status" value="1"/>
</dbReference>
<dbReference type="AlphaFoldDB" id="A0A0D2MLK8"/>
<dbReference type="InterPro" id="IPR036609">
    <property type="entry name" value="LCCL_sf"/>
</dbReference>
<evidence type="ECO:0000313" key="2">
    <source>
        <dbReference type="EMBL" id="KIY95700.1"/>
    </source>
</evidence>
<gene>
    <name evidence="2" type="ORF">MNEG_12262</name>
</gene>
<feature type="region of interest" description="Disordered" evidence="1">
    <location>
        <begin position="1"/>
        <end position="31"/>
    </location>
</feature>
<dbReference type="SUPFAM" id="SSF69848">
    <property type="entry name" value="LCCL domain"/>
    <property type="match status" value="1"/>
</dbReference>
<name>A0A0D2MLK8_9CHLO</name>
<dbReference type="EMBL" id="KK103371">
    <property type="protein sequence ID" value="KIY95700.1"/>
    <property type="molecule type" value="Genomic_DNA"/>
</dbReference>
<reference evidence="2 3" key="1">
    <citation type="journal article" date="2013" name="BMC Genomics">
        <title>Reconstruction of the lipid metabolism for the microalga Monoraphidium neglectum from its genome sequence reveals characteristics suitable for biofuel production.</title>
        <authorList>
            <person name="Bogen C."/>
            <person name="Al-Dilaimi A."/>
            <person name="Albersmeier A."/>
            <person name="Wichmann J."/>
            <person name="Grundmann M."/>
            <person name="Rupp O."/>
            <person name="Lauersen K.J."/>
            <person name="Blifernez-Klassen O."/>
            <person name="Kalinowski J."/>
            <person name="Goesmann A."/>
            <person name="Mussgnug J.H."/>
            <person name="Kruse O."/>
        </authorList>
    </citation>
    <scope>NUCLEOTIDE SEQUENCE [LARGE SCALE GENOMIC DNA]</scope>
    <source>
        <strain evidence="2 3">SAG 48.87</strain>
    </source>
</reference>
<proteinExistence type="predicted"/>
<dbReference type="STRING" id="145388.A0A0D2MLK8"/>
<dbReference type="KEGG" id="mng:MNEG_12262"/>
<evidence type="ECO:0000256" key="1">
    <source>
        <dbReference type="SAM" id="MobiDB-lite"/>
    </source>
</evidence>
<organism evidence="2 3">
    <name type="scientific">Monoraphidium neglectum</name>
    <dbReference type="NCBI Taxonomy" id="145388"/>
    <lineage>
        <taxon>Eukaryota</taxon>
        <taxon>Viridiplantae</taxon>
        <taxon>Chlorophyta</taxon>
        <taxon>core chlorophytes</taxon>
        <taxon>Chlorophyceae</taxon>
        <taxon>CS clade</taxon>
        <taxon>Sphaeropleales</taxon>
        <taxon>Selenastraceae</taxon>
        <taxon>Monoraphidium</taxon>
    </lineage>
</organism>
<dbReference type="Gene3D" id="2.170.130.20">
    <property type="entry name" value="LCCL-like domain"/>
    <property type="match status" value="1"/>
</dbReference>
<feature type="non-terminal residue" evidence="2">
    <location>
        <position position="161"/>
    </location>
</feature>
<dbReference type="RefSeq" id="XP_013894720.1">
    <property type="nucleotide sequence ID" value="XM_014039266.1"/>
</dbReference>
<dbReference type="InterPro" id="IPR013951">
    <property type="entry name" value="Rxt3"/>
</dbReference>
<dbReference type="Proteomes" id="UP000054498">
    <property type="component" value="Unassembled WGS sequence"/>
</dbReference>
<accession>A0A0D2MLK8</accession>
<dbReference type="GeneID" id="25729607"/>